<keyword evidence="1" id="KW-0479">Metal-binding</keyword>
<dbReference type="AlphaFoldDB" id="A0A196SEX0"/>
<dbReference type="InterPro" id="IPR002058">
    <property type="entry name" value="PAP_assoc"/>
</dbReference>
<feature type="domain" description="PAP-associated" evidence="4">
    <location>
        <begin position="304"/>
        <end position="361"/>
    </location>
</feature>
<feature type="domain" description="Poly(A) RNA polymerase mitochondrial-like central palm" evidence="5">
    <location>
        <begin position="128"/>
        <end position="242"/>
    </location>
</feature>
<sequence length="541" mass="62142">MDNADERGNRVLNLNTHATLISSTPKKGKGRITNPVRDMSSIWDLIKKGKEKLEKKESHATDVENDDVLMLDAEKTNEKGRKKEKKPLPSPITEYTLPEWLTKSELYDIRKLRDYPIFELHEELVYLEKWLEPTNFDKFIRQKVIEDVTAVIKKALPESEVYPFGSYLTNLCLPNSDLDLMVTCYESKKYLKIVENAIKRSGIGMRVVVISHARVPLVKFQHVRTHINVDISFNQASSLLTSAYVIRQLDRYTHLRSMVVILKYFLVQRELNDTYQGGIGSFLATLLCLSCEQWCIREGTERGNLGNRLLQFFYYYGMLLNFDKLVLRVRNDGGYVEKVEKGWLERDREFYLSVENPIDPSLDVGKSSYNIKRFRAFCSHALCKLVYNLDDAAAINRSPEGFFLQGLVRAEPRYSEDIRSSDFYAQWTKPGVVLPDAETTRLEFVKRHLEVVKQCNEADLRRVYELDYNKVMKIQKPKGRSGGAGGYGKQGGAGGYGKQSNASNAGSYGKQSNDGNAGNRQFSQKRDFEGRLGKNKKYRRF</sequence>
<dbReference type="GO" id="GO:0031123">
    <property type="term" value="P:RNA 3'-end processing"/>
    <property type="evidence" value="ECO:0007669"/>
    <property type="project" value="TreeGrafter"/>
</dbReference>
<dbReference type="InterPro" id="IPR043519">
    <property type="entry name" value="NT_sf"/>
</dbReference>
<dbReference type="GO" id="GO:0031499">
    <property type="term" value="C:TRAMP complex"/>
    <property type="evidence" value="ECO:0007669"/>
    <property type="project" value="TreeGrafter"/>
</dbReference>
<dbReference type="InterPro" id="IPR045862">
    <property type="entry name" value="Trf4-like"/>
</dbReference>
<dbReference type="GO" id="GO:0043634">
    <property type="term" value="P:polyadenylation-dependent ncRNA catabolic process"/>
    <property type="evidence" value="ECO:0007669"/>
    <property type="project" value="TreeGrafter"/>
</dbReference>
<comment type="caution">
    <text evidence="6">The sequence shown here is derived from an EMBL/GenBank/DDBJ whole genome shotgun (WGS) entry which is preliminary data.</text>
</comment>
<dbReference type="OrthoDB" id="273917at2759"/>
<gene>
    <name evidence="6" type="ORF">AV274_3426</name>
</gene>
<evidence type="ECO:0000259" key="4">
    <source>
        <dbReference type="Pfam" id="PF03828"/>
    </source>
</evidence>
<dbReference type="InterPro" id="IPR054708">
    <property type="entry name" value="MTPAP-like_central"/>
</dbReference>
<dbReference type="GO" id="GO:0046872">
    <property type="term" value="F:metal ion binding"/>
    <property type="evidence" value="ECO:0007669"/>
    <property type="project" value="UniProtKB-KW"/>
</dbReference>
<reference evidence="6 7" key="1">
    <citation type="submission" date="2016-05" db="EMBL/GenBank/DDBJ databases">
        <title>Nuclear genome of Blastocystis sp. subtype 1 NandII.</title>
        <authorList>
            <person name="Gentekaki E."/>
            <person name="Curtis B."/>
            <person name="Stairs C."/>
            <person name="Eme L."/>
            <person name="Herman E."/>
            <person name="Klimes V."/>
            <person name="Arias M.C."/>
            <person name="Elias M."/>
            <person name="Hilliou F."/>
            <person name="Klute M."/>
            <person name="Malik S.-B."/>
            <person name="Pightling A."/>
            <person name="Rachubinski R."/>
            <person name="Salas D."/>
            <person name="Schlacht A."/>
            <person name="Suga H."/>
            <person name="Archibald J."/>
            <person name="Ball S.G."/>
            <person name="Clark G."/>
            <person name="Dacks J."/>
            <person name="Van Der Giezen M."/>
            <person name="Tsaousis A."/>
            <person name="Roger A."/>
        </authorList>
    </citation>
    <scope>NUCLEOTIDE SEQUENCE [LARGE SCALE GENOMIC DNA]</scope>
    <source>
        <strain evidence="7">ATCC 50177 / NandII</strain>
    </source>
</reference>
<evidence type="ECO:0000256" key="2">
    <source>
        <dbReference type="ARBA" id="ARBA00022842"/>
    </source>
</evidence>
<keyword evidence="7" id="KW-1185">Reference proteome</keyword>
<dbReference type="PANTHER" id="PTHR23092">
    <property type="entry name" value="POLY(A) RNA POLYMERASE"/>
    <property type="match status" value="1"/>
</dbReference>
<dbReference type="Pfam" id="PF03828">
    <property type="entry name" value="PAP_assoc"/>
    <property type="match status" value="1"/>
</dbReference>
<dbReference type="CDD" id="cd05402">
    <property type="entry name" value="NT_PAP_TUTase"/>
    <property type="match status" value="1"/>
</dbReference>
<dbReference type="Pfam" id="PF22600">
    <property type="entry name" value="MTPAP-like_central"/>
    <property type="match status" value="1"/>
</dbReference>
<feature type="compositionally biased region" description="Gly residues" evidence="3">
    <location>
        <begin position="480"/>
        <end position="497"/>
    </location>
</feature>
<evidence type="ECO:0000313" key="7">
    <source>
        <dbReference type="Proteomes" id="UP000078348"/>
    </source>
</evidence>
<dbReference type="Gene3D" id="3.30.460.10">
    <property type="entry name" value="Beta Polymerase, domain 2"/>
    <property type="match status" value="1"/>
</dbReference>
<dbReference type="GO" id="GO:0003729">
    <property type="term" value="F:mRNA binding"/>
    <property type="evidence" value="ECO:0007669"/>
    <property type="project" value="TreeGrafter"/>
</dbReference>
<feature type="region of interest" description="Disordered" evidence="3">
    <location>
        <begin position="477"/>
        <end position="541"/>
    </location>
</feature>
<evidence type="ECO:0000256" key="1">
    <source>
        <dbReference type="ARBA" id="ARBA00022723"/>
    </source>
</evidence>
<dbReference type="STRING" id="478820.A0A196SEX0"/>
<proteinExistence type="predicted"/>
<keyword evidence="2" id="KW-0460">Magnesium</keyword>
<protein>
    <submittedName>
        <fullName evidence="6">Poly(A) RNA polymerase</fullName>
    </submittedName>
</protein>
<dbReference type="SUPFAM" id="SSF81301">
    <property type="entry name" value="Nucleotidyltransferase"/>
    <property type="match status" value="1"/>
</dbReference>
<dbReference type="SUPFAM" id="SSF81631">
    <property type="entry name" value="PAP/OAS1 substrate-binding domain"/>
    <property type="match status" value="1"/>
</dbReference>
<dbReference type="PANTHER" id="PTHR23092:SF15">
    <property type="entry name" value="INACTIVE NON-CANONICAL POLY(A) RNA POLYMERASE PROTEIN TRF4-2-RELATED"/>
    <property type="match status" value="1"/>
</dbReference>
<feature type="compositionally biased region" description="Polar residues" evidence="3">
    <location>
        <begin position="500"/>
        <end position="522"/>
    </location>
</feature>
<dbReference type="EMBL" id="LXWW01000203">
    <property type="protein sequence ID" value="OAO14871.1"/>
    <property type="molecule type" value="Genomic_DNA"/>
</dbReference>
<evidence type="ECO:0000313" key="6">
    <source>
        <dbReference type="EMBL" id="OAO14871.1"/>
    </source>
</evidence>
<dbReference type="GO" id="GO:1990817">
    <property type="term" value="F:poly(A) RNA polymerase activity"/>
    <property type="evidence" value="ECO:0007669"/>
    <property type="project" value="InterPro"/>
</dbReference>
<name>A0A196SEX0_BLAHN</name>
<dbReference type="Proteomes" id="UP000078348">
    <property type="component" value="Unassembled WGS sequence"/>
</dbReference>
<accession>A0A196SEX0</accession>
<evidence type="ECO:0000256" key="3">
    <source>
        <dbReference type="SAM" id="MobiDB-lite"/>
    </source>
</evidence>
<dbReference type="GO" id="GO:0005730">
    <property type="term" value="C:nucleolus"/>
    <property type="evidence" value="ECO:0007669"/>
    <property type="project" value="TreeGrafter"/>
</dbReference>
<dbReference type="Gene3D" id="1.10.1410.10">
    <property type="match status" value="1"/>
</dbReference>
<organism evidence="6 7">
    <name type="scientific">Blastocystis sp. subtype 1 (strain ATCC 50177 / NandII)</name>
    <dbReference type="NCBI Taxonomy" id="478820"/>
    <lineage>
        <taxon>Eukaryota</taxon>
        <taxon>Sar</taxon>
        <taxon>Stramenopiles</taxon>
        <taxon>Bigyra</taxon>
        <taxon>Opalozoa</taxon>
        <taxon>Opalinata</taxon>
        <taxon>Blastocystidae</taxon>
        <taxon>Blastocystis</taxon>
    </lineage>
</organism>
<evidence type="ECO:0000259" key="5">
    <source>
        <dbReference type="Pfam" id="PF22600"/>
    </source>
</evidence>